<feature type="transmembrane region" description="Helical" evidence="9">
    <location>
        <begin position="287"/>
        <end position="311"/>
    </location>
</feature>
<dbReference type="Pfam" id="PF00528">
    <property type="entry name" value="BPD_transp_1"/>
    <property type="match status" value="1"/>
</dbReference>
<comment type="similarity">
    <text evidence="2">Belongs to the binding-protein-dependent transport system permease family. HisMQ subfamily.</text>
</comment>
<keyword evidence="10" id="KW-0732">Signal</keyword>
<keyword evidence="5 9" id="KW-0812">Transmembrane</keyword>
<name>A0A917JDD5_9ENTE</name>
<feature type="signal peptide" evidence="10">
    <location>
        <begin position="1"/>
        <end position="24"/>
    </location>
</feature>
<dbReference type="AlphaFoldDB" id="A0A917JDD5"/>
<dbReference type="InterPro" id="IPR035906">
    <property type="entry name" value="MetI-like_sf"/>
</dbReference>
<dbReference type="PANTHER" id="PTHR30614:SF20">
    <property type="entry name" value="GLUTAMINE TRANSPORT SYSTEM PERMEASE PROTEIN GLNP"/>
    <property type="match status" value="1"/>
</dbReference>
<evidence type="ECO:0000256" key="10">
    <source>
        <dbReference type="SAM" id="SignalP"/>
    </source>
</evidence>
<keyword evidence="3 9" id="KW-0813">Transport</keyword>
<dbReference type="GO" id="GO:0043190">
    <property type="term" value="C:ATP-binding cassette (ABC) transporter complex"/>
    <property type="evidence" value="ECO:0007669"/>
    <property type="project" value="InterPro"/>
</dbReference>
<keyword evidence="6" id="KW-0029">Amino-acid transport</keyword>
<dbReference type="InterPro" id="IPR043429">
    <property type="entry name" value="ArtM/GltK/GlnP/TcyL/YhdX-like"/>
</dbReference>
<evidence type="ECO:0000256" key="6">
    <source>
        <dbReference type="ARBA" id="ARBA00022970"/>
    </source>
</evidence>
<keyword evidence="8 9" id="KW-0472">Membrane</keyword>
<gene>
    <name evidence="12" type="ORF">GCM10011482_03350</name>
</gene>
<dbReference type="GO" id="GO:0022857">
    <property type="term" value="F:transmembrane transporter activity"/>
    <property type="evidence" value="ECO:0007669"/>
    <property type="project" value="InterPro"/>
</dbReference>
<keyword evidence="4" id="KW-1003">Cell membrane</keyword>
<evidence type="ECO:0000313" key="13">
    <source>
        <dbReference type="Proteomes" id="UP000622610"/>
    </source>
</evidence>
<feature type="chain" id="PRO_5038885070" evidence="10">
    <location>
        <begin position="25"/>
        <end position="488"/>
    </location>
</feature>
<accession>A0A917JDD5</accession>
<dbReference type="Proteomes" id="UP000622610">
    <property type="component" value="Unassembled WGS sequence"/>
</dbReference>
<organism evidence="12 13">
    <name type="scientific">Enterococcus alcedinis</name>
    <dbReference type="NCBI Taxonomy" id="1274384"/>
    <lineage>
        <taxon>Bacteria</taxon>
        <taxon>Bacillati</taxon>
        <taxon>Bacillota</taxon>
        <taxon>Bacilli</taxon>
        <taxon>Lactobacillales</taxon>
        <taxon>Enterococcaceae</taxon>
        <taxon>Enterococcus</taxon>
    </lineage>
</organism>
<dbReference type="PROSITE" id="PS50928">
    <property type="entry name" value="ABC_TM1"/>
    <property type="match status" value="1"/>
</dbReference>
<evidence type="ECO:0000256" key="9">
    <source>
        <dbReference type="RuleBase" id="RU363032"/>
    </source>
</evidence>
<proteinExistence type="inferred from homology"/>
<evidence type="ECO:0000256" key="1">
    <source>
        <dbReference type="ARBA" id="ARBA00004651"/>
    </source>
</evidence>
<dbReference type="SMART" id="SM00062">
    <property type="entry name" value="PBPb"/>
    <property type="match status" value="1"/>
</dbReference>
<feature type="transmembrane region" description="Helical" evidence="9">
    <location>
        <begin position="332"/>
        <end position="351"/>
    </location>
</feature>
<dbReference type="PANTHER" id="PTHR30614">
    <property type="entry name" value="MEMBRANE COMPONENT OF AMINO ACID ABC TRANSPORTER"/>
    <property type="match status" value="1"/>
</dbReference>
<reference evidence="12" key="1">
    <citation type="journal article" date="2014" name="Int. J. Syst. Evol. Microbiol.">
        <title>Complete genome sequence of Corynebacterium casei LMG S-19264T (=DSM 44701T), isolated from a smear-ripened cheese.</title>
        <authorList>
            <consortium name="US DOE Joint Genome Institute (JGI-PGF)"/>
            <person name="Walter F."/>
            <person name="Albersmeier A."/>
            <person name="Kalinowski J."/>
            <person name="Ruckert C."/>
        </authorList>
    </citation>
    <scope>NUCLEOTIDE SEQUENCE</scope>
    <source>
        <strain evidence="12">CCM 8433</strain>
    </source>
</reference>
<evidence type="ECO:0000256" key="4">
    <source>
        <dbReference type="ARBA" id="ARBA00022475"/>
    </source>
</evidence>
<evidence type="ECO:0000256" key="3">
    <source>
        <dbReference type="ARBA" id="ARBA00022448"/>
    </source>
</evidence>
<dbReference type="SUPFAM" id="SSF161098">
    <property type="entry name" value="MetI-like"/>
    <property type="match status" value="1"/>
</dbReference>
<dbReference type="GO" id="GO:0006865">
    <property type="term" value="P:amino acid transport"/>
    <property type="evidence" value="ECO:0007669"/>
    <property type="project" value="UniProtKB-KW"/>
</dbReference>
<dbReference type="FunFam" id="1.10.3720.10:FF:000033">
    <property type="entry name" value="Polar amino acid ABC transporter permease"/>
    <property type="match status" value="1"/>
</dbReference>
<dbReference type="InterPro" id="IPR001638">
    <property type="entry name" value="Solute-binding_3/MltF_N"/>
</dbReference>
<comment type="subcellular location">
    <subcellularLocation>
        <location evidence="1 9">Cell membrane</location>
        <topology evidence="1 9">Multi-pass membrane protein</topology>
    </subcellularLocation>
</comment>
<dbReference type="InterPro" id="IPR000515">
    <property type="entry name" value="MetI-like"/>
</dbReference>
<keyword evidence="13" id="KW-1185">Reference proteome</keyword>
<feature type="domain" description="ABC transmembrane type-1" evidence="11">
    <location>
        <begin position="287"/>
        <end position="475"/>
    </location>
</feature>
<comment type="caution">
    <text evidence="12">The sequence shown here is derived from an EMBL/GenBank/DDBJ whole genome shotgun (WGS) entry which is preliminary data.</text>
</comment>
<evidence type="ECO:0000313" key="12">
    <source>
        <dbReference type="EMBL" id="GGI64681.1"/>
    </source>
</evidence>
<dbReference type="InterPro" id="IPR010065">
    <property type="entry name" value="AA_ABC_transptr_permease_3TM"/>
</dbReference>
<evidence type="ECO:0000256" key="8">
    <source>
        <dbReference type="ARBA" id="ARBA00023136"/>
    </source>
</evidence>
<evidence type="ECO:0000259" key="11">
    <source>
        <dbReference type="PROSITE" id="PS50928"/>
    </source>
</evidence>
<feature type="transmembrane region" description="Helical" evidence="9">
    <location>
        <begin position="454"/>
        <end position="475"/>
    </location>
</feature>
<evidence type="ECO:0000256" key="2">
    <source>
        <dbReference type="ARBA" id="ARBA00010072"/>
    </source>
</evidence>
<sequence>MKFKKGFFFLMSLLLLASQLMPLAHVEAAAKDPSYDRIVERGSLVVGLSPDYAPYEFYAEVDGQQKIVGFDISVAEKIAEDLGVELRIEPMGFDALLGALQTGKIDLIISGMSPTPERLKEVSFSKSYMTIEQKLLIRKENKESLTSIADFDGLSVAVQKQSTQEELALSEMPNATAVSLQKIPDVILNLKNKKVEGAILEGPVAKGYVDRHDDIIYSDASFEDANKDVAVAFSKNAPILEEKINASITEIIENNLLEGYQEEANTYLIEDETGFLKKYLPFYISGAGYTIFLALIGVLFGTLLGGLLAFMKLAKNKLIRVLATIYIEYVRGTPLLVQIFIVYFGTGILGFEVSRLAAGCIALSINSGAYVAEIIRAGVNGVNRGQLEAARSLGMNQTQAMRHIILPQAIKNILPALGNEFVTVIKESSVVSVIGVSELIFQAGNVQGASFKPFLPYVVVSLIYFALTFSLSRLLGVAERRMNTSDRN</sequence>
<dbReference type="CDD" id="cd06261">
    <property type="entry name" value="TM_PBP2"/>
    <property type="match status" value="1"/>
</dbReference>
<reference evidence="12" key="2">
    <citation type="submission" date="2020-09" db="EMBL/GenBank/DDBJ databases">
        <authorList>
            <person name="Sun Q."/>
            <person name="Sedlacek I."/>
        </authorList>
    </citation>
    <scope>NUCLEOTIDE SEQUENCE</scope>
    <source>
        <strain evidence="12">CCM 8433</strain>
    </source>
</reference>
<dbReference type="Gene3D" id="3.40.190.10">
    <property type="entry name" value="Periplasmic binding protein-like II"/>
    <property type="match status" value="2"/>
</dbReference>
<dbReference type="SUPFAM" id="SSF53850">
    <property type="entry name" value="Periplasmic binding protein-like II"/>
    <property type="match status" value="1"/>
</dbReference>
<dbReference type="Pfam" id="PF00497">
    <property type="entry name" value="SBP_bac_3"/>
    <property type="match status" value="1"/>
</dbReference>
<dbReference type="NCBIfam" id="TIGR01726">
    <property type="entry name" value="HEQRo_perm_3TM"/>
    <property type="match status" value="1"/>
</dbReference>
<dbReference type="EMBL" id="BMDT01000001">
    <property type="protein sequence ID" value="GGI64681.1"/>
    <property type="molecule type" value="Genomic_DNA"/>
</dbReference>
<evidence type="ECO:0000256" key="5">
    <source>
        <dbReference type="ARBA" id="ARBA00022692"/>
    </source>
</evidence>
<dbReference type="Gene3D" id="1.10.3720.10">
    <property type="entry name" value="MetI-like"/>
    <property type="match status" value="1"/>
</dbReference>
<evidence type="ECO:0000256" key="7">
    <source>
        <dbReference type="ARBA" id="ARBA00022989"/>
    </source>
</evidence>
<keyword evidence="7 9" id="KW-1133">Transmembrane helix</keyword>
<protein>
    <submittedName>
        <fullName evidence="12">Glutamate ABC transporter permease</fullName>
    </submittedName>
</protein>